<dbReference type="eggNOG" id="COG5624">
    <property type="taxonomic scope" value="Bacteria"/>
</dbReference>
<reference evidence="2 3" key="1">
    <citation type="submission" date="2012-01" db="EMBL/GenBank/DDBJ databases">
        <title>The Genome Sequence of Scardovia wiggsiae F0424.</title>
        <authorList>
            <consortium name="The Broad Institute Genome Sequencing Platform"/>
            <person name="Earl A."/>
            <person name="Ward D."/>
            <person name="Feldgarden M."/>
            <person name="Gevers D."/>
            <person name="Izard J."/>
            <person name="Ganesan A."/>
            <person name="Baranova O.V."/>
            <person name="Blanton J.M."/>
            <person name="Tanner A.C."/>
            <person name="Mathney J."/>
            <person name="Dewhirst F.E."/>
            <person name="Young S.K."/>
            <person name="Zeng Q."/>
            <person name="Gargeya S."/>
            <person name="Fitzgerald M."/>
            <person name="Haas B."/>
            <person name="Abouelleil A."/>
            <person name="Alvarado L."/>
            <person name="Arachchi H.M."/>
            <person name="Berlin A."/>
            <person name="Chapman S.B."/>
            <person name="Gearin G."/>
            <person name="Goldberg J."/>
            <person name="Griggs A."/>
            <person name="Gujja S."/>
            <person name="Hansen M."/>
            <person name="Heiman D."/>
            <person name="Howarth C."/>
            <person name="Larimer J."/>
            <person name="Lui A."/>
            <person name="MacDonald P.J.P."/>
            <person name="McCowen C."/>
            <person name="Montmayeur A."/>
            <person name="Murphy C."/>
            <person name="Neiman D."/>
            <person name="Pearson M."/>
            <person name="Priest M."/>
            <person name="Roberts A."/>
            <person name="Saif S."/>
            <person name="Shea T."/>
            <person name="Sisk P."/>
            <person name="Stolte C."/>
            <person name="Sykes S."/>
            <person name="Wortman J."/>
            <person name="Nusbaum C."/>
            <person name="Birren B."/>
        </authorList>
    </citation>
    <scope>NUCLEOTIDE SEQUENCE [LARGE SCALE GENOMIC DNA]</scope>
    <source>
        <strain evidence="2 3">F0424</strain>
    </source>
</reference>
<dbReference type="RefSeq" id="WP_007147751.1">
    <property type="nucleotide sequence ID" value="NZ_AKCI01000001.1"/>
</dbReference>
<evidence type="ECO:0000313" key="2">
    <source>
        <dbReference type="EMBL" id="EJD64812.1"/>
    </source>
</evidence>
<evidence type="ECO:0000313" key="3">
    <source>
        <dbReference type="Proteomes" id="UP000006415"/>
    </source>
</evidence>
<dbReference type="EMBL" id="AGZS01000003">
    <property type="protein sequence ID" value="EJD64812.1"/>
    <property type="molecule type" value="Genomic_DNA"/>
</dbReference>
<dbReference type="STRING" id="857290.HMPREF9156_00687"/>
<name>J0LLV4_9BIFI</name>
<comment type="caution">
    <text evidence="2">The sequence shown here is derived from an EMBL/GenBank/DDBJ whole genome shotgun (WGS) entry which is preliminary data.</text>
</comment>
<gene>
    <name evidence="2" type="ORF">HMPREF9156_00687</name>
</gene>
<keyword evidence="1" id="KW-0472">Membrane</keyword>
<keyword evidence="3" id="KW-1185">Reference proteome</keyword>
<dbReference type="HOGENOM" id="CLU_018430_0_0_11"/>
<dbReference type="OrthoDB" id="3242564at2"/>
<protein>
    <submittedName>
        <fullName evidence="2">Uncharacterized protein</fullName>
    </submittedName>
</protein>
<sequence length="797" mass="86675">MRRTYSHRGKPDAFRDRAAARKKAMRRQRFLAAVFAALCCAALAAGTVFPYLGAKADFAYADTHKLDKPADSYYITQTIDGLPYYLGAIARDSQGRNTYCIETGVHEQYSYTSSTPLSDTPDTRRIAYLAEKYRNEPDRITHAAIAALIKDRFEARDKGLWTYRRGHFLKEHPEIPVRMEQLWAEAEAADISTFSVKNSYTEARRRGVFHAQVLDTHGKAVAGVRMDITLNGPGEFDSVHSRTITVTSRDEPVDIAWTATGDGEVSVEARSRVGSLDRLDSRQDYLRTGAGVEAVFRGITFEVQKTFQPSVHTVAESRTVNEGGHIIDNVTSGVSAGQWPSGAELKADGYYFAGLTQDDLKNGIRPSAGMSADGFMRQIAARGYKPSAYGHTSFTGSGQTHAVTAMAGPDPAAAQPYTVKRNSGFGTWVWAIRKSAQDKDVQQWLKGDALSDFLEANETVAHRNIVSVDSTVSEHTAAAGAQLTDHITVSGYPEDHGDFKGDKAFGFEADNKFARVSVYWSGSTRDQKYDEAFKPSGADTPQADENHELVGTWTYAAKNGSIKVGGGAPDAYGNPVRIYAKKHGYYVFVYTFTGDSRVAPASSAYNDEWEMVRVYNSPKGTYKHASVTTWASSGTVSANEAFYDNAKVTGNFDDGAYVTFTVYDAVPGNSPDSSARKLLDEVRVPIDPKGCRQAASAEGKSGERTCVVQSPQARTATAGVSYWKATVRNSRGEILASHELGAQHEQVTVDRPGPKVPHKLASTGTGVSAAAAIGILLAAFAVMAVIIGRILYKDSRK</sequence>
<accession>J0LLV4</accession>
<organism evidence="2 3">
    <name type="scientific">Scardovia wiggsiae F0424</name>
    <dbReference type="NCBI Taxonomy" id="857290"/>
    <lineage>
        <taxon>Bacteria</taxon>
        <taxon>Bacillati</taxon>
        <taxon>Actinomycetota</taxon>
        <taxon>Actinomycetes</taxon>
        <taxon>Bifidobacteriales</taxon>
        <taxon>Bifidobacteriaceae</taxon>
        <taxon>Scardovia</taxon>
    </lineage>
</organism>
<feature type="transmembrane region" description="Helical" evidence="1">
    <location>
        <begin position="769"/>
        <end position="792"/>
    </location>
</feature>
<evidence type="ECO:0000256" key="1">
    <source>
        <dbReference type="SAM" id="Phobius"/>
    </source>
</evidence>
<dbReference type="Proteomes" id="UP000006415">
    <property type="component" value="Unassembled WGS sequence"/>
</dbReference>
<dbReference type="AlphaFoldDB" id="J0LLV4"/>
<keyword evidence="1" id="KW-1133">Transmembrane helix</keyword>
<proteinExistence type="predicted"/>
<keyword evidence="1" id="KW-0812">Transmembrane</keyword>